<evidence type="ECO:0000313" key="2">
    <source>
        <dbReference type="EMBL" id="TDP01212.1"/>
    </source>
</evidence>
<evidence type="ECO:0000259" key="1">
    <source>
        <dbReference type="PROSITE" id="PS50925"/>
    </source>
</evidence>
<evidence type="ECO:0000313" key="3">
    <source>
        <dbReference type="Proteomes" id="UP000294656"/>
    </source>
</evidence>
<reference evidence="2 3" key="1">
    <citation type="submission" date="2019-03" db="EMBL/GenBank/DDBJ databases">
        <title>Genomic Encyclopedia of Type Strains, Phase III (KMG-III): the genomes of soil and plant-associated and newly described type strains.</title>
        <authorList>
            <person name="Whitman W."/>
        </authorList>
    </citation>
    <scope>NUCLEOTIDE SEQUENCE [LARGE SCALE GENOMIC DNA]</scope>
    <source>
        <strain evidence="2 3">CECT 7378</strain>
    </source>
</reference>
<dbReference type="RefSeq" id="WP_133501939.1">
    <property type="nucleotide sequence ID" value="NZ_SNXC01000002.1"/>
</dbReference>
<feature type="domain" description="BLUF" evidence="1">
    <location>
        <begin position="3"/>
        <end position="94"/>
    </location>
</feature>
<dbReference type="GO" id="GO:0009882">
    <property type="term" value="F:blue light photoreceptor activity"/>
    <property type="evidence" value="ECO:0007669"/>
    <property type="project" value="InterPro"/>
</dbReference>
<dbReference type="InterPro" id="IPR007024">
    <property type="entry name" value="BLUF_domain"/>
</dbReference>
<dbReference type="GO" id="GO:0071949">
    <property type="term" value="F:FAD binding"/>
    <property type="evidence" value="ECO:0007669"/>
    <property type="project" value="InterPro"/>
</dbReference>
<comment type="caution">
    <text evidence="2">The sequence shown here is derived from an EMBL/GenBank/DDBJ whole genome shotgun (WGS) entry which is preliminary data.</text>
</comment>
<dbReference type="PROSITE" id="PS50925">
    <property type="entry name" value="BLUF"/>
    <property type="match status" value="1"/>
</dbReference>
<proteinExistence type="predicted"/>
<accession>A0A4R6MH09</accession>
<dbReference type="EMBL" id="SNXC01000002">
    <property type="protein sequence ID" value="TDP01212.1"/>
    <property type="molecule type" value="Genomic_DNA"/>
</dbReference>
<dbReference type="SUPFAM" id="SSF54975">
    <property type="entry name" value="Acylphosphatase/BLUF domain-like"/>
    <property type="match status" value="1"/>
</dbReference>
<dbReference type="Pfam" id="PF04940">
    <property type="entry name" value="BLUF"/>
    <property type="match status" value="1"/>
</dbReference>
<gene>
    <name evidence="2" type="ORF">DFP79_0113</name>
</gene>
<dbReference type="SMART" id="SM01034">
    <property type="entry name" value="BLUF"/>
    <property type="match status" value="1"/>
</dbReference>
<sequence>MYLTRLIYASTISNDISPSAVADILDSANKHNKLNDVTGVLFFDDKYFLQCLEGSRYQTNETYSRLLLDSRHSDLVLLEFKDISVRSFPDWTMGFIPESVLSKSIYLKFSPQKSFDPYNLSSESAYKMLLELKEVLPE</sequence>
<keyword evidence="3" id="KW-1185">Reference proteome</keyword>
<dbReference type="Proteomes" id="UP000294656">
    <property type="component" value="Unassembled WGS sequence"/>
</dbReference>
<protein>
    <submittedName>
        <fullName evidence="2">FAD-dependent sensor of blue light</fullName>
    </submittedName>
</protein>
<dbReference type="InterPro" id="IPR036046">
    <property type="entry name" value="Acylphosphatase-like_dom_sf"/>
</dbReference>
<dbReference type="AlphaFoldDB" id="A0A4R6MH09"/>
<name>A0A4R6MH09_9GAMM</name>
<organism evidence="2 3">
    <name type="scientific">Marinomonas balearica</name>
    <dbReference type="NCBI Taxonomy" id="491947"/>
    <lineage>
        <taxon>Bacteria</taxon>
        <taxon>Pseudomonadati</taxon>
        <taxon>Pseudomonadota</taxon>
        <taxon>Gammaproteobacteria</taxon>
        <taxon>Oceanospirillales</taxon>
        <taxon>Oceanospirillaceae</taxon>
        <taxon>Marinomonas</taxon>
    </lineage>
</organism>
<dbReference type="OrthoDB" id="557705at2"/>
<dbReference type="Gene3D" id="3.30.70.100">
    <property type="match status" value="1"/>
</dbReference>